<sequence length="143" mass="16900">MPAMTVTTTKLGGSEQPSEQLVSRTNCTTLQVAESDLKLKKCRMPMLRWLHRARPIWMVHGQRGVSAYGRIFVYRLFRQLYEFLHSRMSTTSTVILSRIRYTVHTFENMVSFFEFFGEFEIVKSKCKEPKFLHGYVRKFTDFL</sequence>
<dbReference type="WBParaSite" id="Pan_g14475.t1">
    <property type="protein sequence ID" value="Pan_g14475.t1"/>
    <property type="gene ID" value="Pan_g14475"/>
</dbReference>
<dbReference type="AlphaFoldDB" id="A0A7E4UYV4"/>
<name>A0A7E4UYV4_PANRE</name>
<protein>
    <submittedName>
        <fullName evidence="2">Uncharacterized protein</fullName>
    </submittedName>
</protein>
<evidence type="ECO:0000313" key="1">
    <source>
        <dbReference type="Proteomes" id="UP000492821"/>
    </source>
</evidence>
<organism evidence="1 2">
    <name type="scientific">Panagrellus redivivus</name>
    <name type="common">Microworm</name>
    <dbReference type="NCBI Taxonomy" id="6233"/>
    <lineage>
        <taxon>Eukaryota</taxon>
        <taxon>Metazoa</taxon>
        <taxon>Ecdysozoa</taxon>
        <taxon>Nematoda</taxon>
        <taxon>Chromadorea</taxon>
        <taxon>Rhabditida</taxon>
        <taxon>Tylenchina</taxon>
        <taxon>Panagrolaimomorpha</taxon>
        <taxon>Panagrolaimoidea</taxon>
        <taxon>Panagrolaimidae</taxon>
        <taxon>Panagrellus</taxon>
    </lineage>
</organism>
<reference evidence="2" key="2">
    <citation type="submission" date="2020-10" db="UniProtKB">
        <authorList>
            <consortium name="WormBaseParasite"/>
        </authorList>
    </citation>
    <scope>IDENTIFICATION</scope>
</reference>
<dbReference type="Proteomes" id="UP000492821">
    <property type="component" value="Unassembled WGS sequence"/>
</dbReference>
<evidence type="ECO:0000313" key="2">
    <source>
        <dbReference type="WBParaSite" id="Pan_g14475.t1"/>
    </source>
</evidence>
<accession>A0A7E4UYV4</accession>
<keyword evidence="1" id="KW-1185">Reference proteome</keyword>
<proteinExistence type="predicted"/>
<reference evidence="1" key="1">
    <citation type="journal article" date="2013" name="Genetics">
        <title>The draft genome and transcriptome of Panagrellus redivivus are shaped by the harsh demands of a free-living lifestyle.</title>
        <authorList>
            <person name="Srinivasan J."/>
            <person name="Dillman A.R."/>
            <person name="Macchietto M.G."/>
            <person name="Heikkinen L."/>
            <person name="Lakso M."/>
            <person name="Fracchia K.M."/>
            <person name="Antoshechkin I."/>
            <person name="Mortazavi A."/>
            <person name="Wong G."/>
            <person name="Sternberg P.W."/>
        </authorList>
    </citation>
    <scope>NUCLEOTIDE SEQUENCE [LARGE SCALE GENOMIC DNA]</scope>
    <source>
        <strain evidence="1">MT8872</strain>
    </source>
</reference>